<organism evidence="7 8">
    <name type="scientific">Metabacillus sediminilitoris</name>
    <dbReference type="NCBI Taxonomy" id="2567941"/>
    <lineage>
        <taxon>Bacteria</taxon>
        <taxon>Bacillati</taxon>
        <taxon>Bacillota</taxon>
        <taxon>Bacilli</taxon>
        <taxon>Bacillales</taxon>
        <taxon>Bacillaceae</taxon>
        <taxon>Metabacillus</taxon>
    </lineage>
</organism>
<accession>A0A4V3WDY9</accession>
<reference evidence="7 8" key="1">
    <citation type="submission" date="2019-04" db="EMBL/GenBank/DDBJ databases">
        <title>Bacillus sediminilitoris sp. nov., isolated from a tidal flat sediment on the East China Sea.</title>
        <authorList>
            <person name="Wei Y."/>
            <person name="Mao H."/>
            <person name="Fang J."/>
        </authorList>
    </citation>
    <scope>NUCLEOTIDE SEQUENCE [LARGE SCALE GENOMIC DNA]</scope>
    <source>
        <strain evidence="7 8">DSL-17</strain>
    </source>
</reference>
<comment type="subcellular location">
    <subcellularLocation>
        <location evidence="1">Secreted</location>
    </subcellularLocation>
</comment>
<comment type="caution">
    <text evidence="7">The sequence shown here is derived from an EMBL/GenBank/DDBJ whole genome shotgun (WGS) entry which is preliminary data.</text>
</comment>
<keyword evidence="8" id="KW-1185">Reference proteome</keyword>
<evidence type="ECO:0000256" key="1">
    <source>
        <dbReference type="ARBA" id="ARBA00004613"/>
    </source>
</evidence>
<evidence type="ECO:0000256" key="3">
    <source>
        <dbReference type="ARBA" id="ARBA00022525"/>
    </source>
</evidence>
<protein>
    <submittedName>
        <fullName evidence="7">Uncharacterized protein</fullName>
    </submittedName>
</protein>
<keyword evidence="3" id="KW-0964">Secreted</keyword>
<evidence type="ECO:0000313" key="8">
    <source>
        <dbReference type="Proteomes" id="UP000310334"/>
    </source>
</evidence>
<dbReference type="Proteomes" id="UP000310334">
    <property type="component" value="Unassembled WGS sequence"/>
</dbReference>
<keyword evidence="5" id="KW-0732">Signal</keyword>
<keyword evidence="6" id="KW-0843">Virulence</keyword>
<dbReference type="GO" id="GO:0090729">
    <property type="term" value="F:toxin activity"/>
    <property type="evidence" value="ECO:0007669"/>
    <property type="project" value="UniProtKB-KW"/>
</dbReference>
<name>A0A4V3WDY9_9BACI</name>
<dbReference type="RefSeq" id="WP_136359179.1">
    <property type="nucleotide sequence ID" value="NZ_SSNT01000040.1"/>
</dbReference>
<dbReference type="EMBL" id="SSNT01000040">
    <property type="protein sequence ID" value="THF74189.1"/>
    <property type="molecule type" value="Genomic_DNA"/>
</dbReference>
<evidence type="ECO:0000256" key="6">
    <source>
        <dbReference type="ARBA" id="ARBA00023026"/>
    </source>
</evidence>
<gene>
    <name evidence="7" type="ORF">E6W99_25655</name>
</gene>
<dbReference type="GO" id="GO:0005576">
    <property type="term" value="C:extracellular region"/>
    <property type="evidence" value="ECO:0007669"/>
    <property type="project" value="UniProtKB-SubCell"/>
</dbReference>
<comment type="similarity">
    <text evidence="2">Belongs to the aerolysin family.</text>
</comment>
<evidence type="ECO:0000256" key="4">
    <source>
        <dbReference type="ARBA" id="ARBA00022656"/>
    </source>
</evidence>
<dbReference type="OrthoDB" id="1691135at2"/>
<proteinExistence type="inferred from homology"/>
<evidence type="ECO:0000313" key="7">
    <source>
        <dbReference type="EMBL" id="THF74189.1"/>
    </source>
</evidence>
<dbReference type="AlphaFoldDB" id="A0A4V3WDY9"/>
<sequence length="76" mass="8531">MTRLYSGNYHLVGKVLEGELSTSSNWNETNTTQIKNFTFGFSNDLEFIPGGFPNPILQLDLAADIPWVLDEKPDVI</sequence>
<evidence type="ECO:0000256" key="2">
    <source>
        <dbReference type="ARBA" id="ARBA00009831"/>
    </source>
</evidence>
<keyword evidence="4" id="KW-0800">Toxin</keyword>
<evidence type="ECO:0000256" key="5">
    <source>
        <dbReference type="ARBA" id="ARBA00022729"/>
    </source>
</evidence>
<dbReference type="InterPro" id="IPR005831">
    <property type="entry name" value="Aerolysin/haemolysin_CS"/>
</dbReference>
<dbReference type="PROSITE" id="PS00274">
    <property type="entry name" value="AEROLYSIN"/>
    <property type="match status" value="1"/>
</dbReference>